<sequence>MSGAFCGERGEDRRDGALSGRQARPTPTALEVADYIVAQSDAGGESIDLPKLQALLYPSQACNLAITGQPMFDEPILASPDGPYIESVAVRWAVTQRPAVNSMPERA</sequence>
<accession>A0A1H0RE03</accession>
<dbReference type="EMBL" id="LT629710">
    <property type="protein sequence ID" value="SDP27276.1"/>
    <property type="molecule type" value="Genomic_DNA"/>
</dbReference>
<organism evidence="2 3">
    <name type="scientific">Nakamurella panacisegetis</name>
    <dbReference type="NCBI Taxonomy" id="1090615"/>
    <lineage>
        <taxon>Bacteria</taxon>
        <taxon>Bacillati</taxon>
        <taxon>Actinomycetota</taxon>
        <taxon>Actinomycetes</taxon>
        <taxon>Nakamurellales</taxon>
        <taxon>Nakamurellaceae</taxon>
        <taxon>Nakamurella</taxon>
    </lineage>
</organism>
<keyword evidence="3" id="KW-1185">Reference proteome</keyword>
<evidence type="ECO:0000313" key="3">
    <source>
        <dbReference type="Proteomes" id="UP000198741"/>
    </source>
</evidence>
<name>A0A1H0RE03_9ACTN</name>
<proteinExistence type="predicted"/>
<dbReference type="Proteomes" id="UP000198741">
    <property type="component" value="Chromosome I"/>
</dbReference>
<gene>
    <name evidence="2" type="ORF">SAMN04515671_3502</name>
</gene>
<reference evidence="2 3" key="1">
    <citation type="submission" date="2016-10" db="EMBL/GenBank/DDBJ databases">
        <authorList>
            <person name="de Groot N.N."/>
        </authorList>
    </citation>
    <scope>NUCLEOTIDE SEQUENCE [LARGE SCALE GENOMIC DNA]</scope>
    <source>
        <strain evidence="3">P4-7,KCTC 19426,CECT 7604</strain>
    </source>
</reference>
<evidence type="ECO:0000256" key="1">
    <source>
        <dbReference type="SAM" id="MobiDB-lite"/>
    </source>
</evidence>
<feature type="region of interest" description="Disordered" evidence="1">
    <location>
        <begin position="1"/>
        <end position="25"/>
    </location>
</feature>
<dbReference type="AlphaFoldDB" id="A0A1H0RE03"/>
<evidence type="ECO:0000313" key="2">
    <source>
        <dbReference type="EMBL" id="SDP27276.1"/>
    </source>
</evidence>
<protein>
    <submittedName>
        <fullName evidence="2">Uncharacterized protein</fullName>
    </submittedName>
</protein>